<proteinExistence type="predicted"/>
<dbReference type="RefSeq" id="WP_078921772.1">
    <property type="nucleotide sequence ID" value="NZ_FUYB01000004.1"/>
</dbReference>
<gene>
    <name evidence="2" type="ORF">SAMN02745130_01302</name>
</gene>
<keyword evidence="1" id="KW-0732">Signal</keyword>
<reference evidence="2 3" key="1">
    <citation type="submission" date="2017-02" db="EMBL/GenBank/DDBJ databases">
        <authorList>
            <person name="Peterson S.W."/>
        </authorList>
    </citation>
    <scope>NUCLEOTIDE SEQUENCE [LARGE SCALE GENOMIC DNA]</scope>
    <source>
        <strain evidence="2 3">ATCC 49788</strain>
    </source>
</reference>
<sequence length="94" mass="10041">MKRIILTTLGISLIVSSLSLSARQNNAGGTIDIDALKKDGYACEVVSAGFVECTKNGSPTYWCTSGTCTQAPKVMRPPTSRLPSDVYKPPISFN</sequence>
<name>A0A1T4WA37_9GAMM</name>
<dbReference type="EMBL" id="FUYB01000004">
    <property type="protein sequence ID" value="SKA73898.1"/>
    <property type="molecule type" value="Genomic_DNA"/>
</dbReference>
<feature type="chain" id="PRO_5012594615" evidence="1">
    <location>
        <begin position="28"/>
        <end position="94"/>
    </location>
</feature>
<evidence type="ECO:0000313" key="2">
    <source>
        <dbReference type="EMBL" id="SKA73898.1"/>
    </source>
</evidence>
<protein>
    <submittedName>
        <fullName evidence="2">Uncharacterized protein</fullName>
    </submittedName>
</protein>
<keyword evidence="3" id="KW-1185">Reference proteome</keyword>
<feature type="signal peptide" evidence="1">
    <location>
        <begin position="1"/>
        <end position="27"/>
    </location>
</feature>
<organism evidence="2 3">
    <name type="scientific">Thiothrix eikelboomii</name>
    <dbReference type="NCBI Taxonomy" id="92487"/>
    <lineage>
        <taxon>Bacteria</taxon>
        <taxon>Pseudomonadati</taxon>
        <taxon>Pseudomonadota</taxon>
        <taxon>Gammaproteobacteria</taxon>
        <taxon>Thiotrichales</taxon>
        <taxon>Thiotrichaceae</taxon>
        <taxon>Thiothrix</taxon>
    </lineage>
</organism>
<evidence type="ECO:0000313" key="3">
    <source>
        <dbReference type="Proteomes" id="UP000190460"/>
    </source>
</evidence>
<dbReference type="OrthoDB" id="9993461at2"/>
<evidence type="ECO:0000256" key="1">
    <source>
        <dbReference type="SAM" id="SignalP"/>
    </source>
</evidence>
<dbReference type="AlphaFoldDB" id="A0A1T4WA37"/>
<dbReference type="Proteomes" id="UP000190460">
    <property type="component" value="Unassembled WGS sequence"/>
</dbReference>
<accession>A0A1T4WA37</accession>